<evidence type="ECO:0000256" key="1">
    <source>
        <dbReference type="SAM" id="Phobius"/>
    </source>
</evidence>
<dbReference type="EMBL" id="CP001736">
    <property type="protein sequence ID" value="ADB33453.1"/>
    <property type="molecule type" value="Genomic_DNA"/>
</dbReference>
<evidence type="ECO:0000313" key="3">
    <source>
        <dbReference type="Proteomes" id="UP000007967"/>
    </source>
</evidence>
<name>D2PWI4_KRIFD</name>
<keyword evidence="1" id="KW-0472">Membrane</keyword>
<reference evidence="2 3" key="2">
    <citation type="journal article" date="2010" name="Stand. Genomic Sci.">
        <title>Complete genome sequence of Kribbella flavida type strain (IFO 14399).</title>
        <authorList>
            <person name="Pukall R."/>
            <person name="Lapidus A."/>
            <person name="Glavina Del Rio T."/>
            <person name="Copeland A."/>
            <person name="Tice H."/>
            <person name="Cheng J.-F."/>
            <person name="Lucas S."/>
            <person name="Chen F."/>
            <person name="Nolan M."/>
            <person name="LaButti K."/>
            <person name="Pati A."/>
            <person name="Ivanova N."/>
            <person name="Mavrommatis K."/>
            <person name="Mikhailova N."/>
            <person name="Pitluck S."/>
            <person name="Bruce D."/>
            <person name="Goodwin L."/>
            <person name="Land M."/>
            <person name="Hauser L."/>
            <person name="Chang Y.-J."/>
            <person name="Jeffries C.D."/>
            <person name="Chen A."/>
            <person name="Palaniappan K."/>
            <person name="Chain P."/>
            <person name="Rohde M."/>
            <person name="Goeker M."/>
            <person name="Bristow J."/>
            <person name="Eisen J.A."/>
            <person name="Markowitz V."/>
            <person name="Hugenholtz P."/>
            <person name="Kyrpides N.C."/>
            <person name="Klenk H.-P."/>
            <person name="Brettin T."/>
        </authorList>
    </citation>
    <scope>NUCLEOTIDE SEQUENCE [LARGE SCALE GENOMIC DNA]</scope>
    <source>
        <strain evidence="3">DSM 17836 / JCM 10339 / NBRC 14399</strain>
    </source>
</reference>
<reference evidence="3" key="1">
    <citation type="submission" date="2009-09" db="EMBL/GenBank/DDBJ databases">
        <title>The complete genome of Kribbella flavida DSM 17836.</title>
        <authorList>
            <consortium name="US DOE Joint Genome Institute (JGI-PGF)"/>
            <person name="Lucas S."/>
            <person name="Copeland A."/>
            <person name="Lapidus A."/>
            <person name="Glavina del Rio T."/>
            <person name="Dalin E."/>
            <person name="Tice H."/>
            <person name="Bruce D."/>
            <person name="Goodwin L."/>
            <person name="Pitluck S."/>
            <person name="Kyrpides N."/>
            <person name="Mavromatis K."/>
            <person name="Ivanova N."/>
            <person name="Saunders E."/>
            <person name="Brettin T."/>
            <person name="Detter J.C."/>
            <person name="Han C."/>
            <person name="Larimer F."/>
            <person name="Land M."/>
            <person name="Hauser L."/>
            <person name="Markowitz V."/>
            <person name="Cheng J.-F."/>
            <person name="Hugenholtz P."/>
            <person name="Woyke T."/>
            <person name="Wu D."/>
            <person name="Pukall R."/>
            <person name="Klenk H.-P."/>
            <person name="Eisen J.A."/>
        </authorList>
    </citation>
    <scope>NUCLEOTIDE SEQUENCE [LARGE SCALE GENOMIC DNA]</scope>
    <source>
        <strain evidence="3">DSM 17836 / JCM 10339 / NBRC 14399</strain>
    </source>
</reference>
<gene>
    <name evidence="2" type="ordered locus">Kfla_4420</name>
</gene>
<sequence>MLLYESAMQVVPVLLIALFIETRSVDPQASRAMRRWVNVHDRGYAALGIVAFMVSMLVVADIVAAGRAPAAIVIATLSGCMGMLYTRILQRFAHDRGPRRDQASADR</sequence>
<accession>D2PWI4</accession>
<keyword evidence="1" id="KW-0812">Transmembrane</keyword>
<feature type="transmembrane region" description="Helical" evidence="1">
    <location>
        <begin position="43"/>
        <end position="64"/>
    </location>
</feature>
<evidence type="ECO:0000313" key="2">
    <source>
        <dbReference type="EMBL" id="ADB33453.1"/>
    </source>
</evidence>
<dbReference type="KEGG" id="kfl:Kfla_4420"/>
<proteinExistence type="predicted"/>
<keyword evidence="1" id="KW-1133">Transmembrane helix</keyword>
<dbReference type="HOGENOM" id="CLU_2206579_0_0_11"/>
<dbReference type="AlphaFoldDB" id="D2PWI4"/>
<feature type="transmembrane region" description="Helical" evidence="1">
    <location>
        <begin position="70"/>
        <end position="89"/>
    </location>
</feature>
<dbReference type="Proteomes" id="UP000007967">
    <property type="component" value="Chromosome"/>
</dbReference>
<organism evidence="2 3">
    <name type="scientific">Kribbella flavida (strain DSM 17836 / JCM 10339 / NBRC 14399)</name>
    <dbReference type="NCBI Taxonomy" id="479435"/>
    <lineage>
        <taxon>Bacteria</taxon>
        <taxon>Bacillati</taxon>
        <taxon>Actinomycetota</taxon>
        <taxon>Actinomycetes</taxon>
        <taxon>Propionibacteriales</taxon>
        <taxon>Kribbellaceae</taxon>
        <taxon>Kribbella</taxon>
    </lineage>
</organism>
<keyword evidence="3" id="KW-1185">Reference proteome</keyword>
<protein>
    <submittedName>
        <fullName evidence="2">Uncharacterized protein</fullName>
    </submittedName>
</protein>